<dbReference type="Proteomes" id="UP000223968">
    <property type="component" value="Unassembled WGS sequence"/>
</dbReference>
<feature type="chain" id="PRO_5012609075" description="Granulins domain-containing protein" evidence="1">
    <location>
        <begin position="20"/>
        <end position="103"/>
    </location>
</feature>
<dbReference type="AlphaFoldDB" id="A0A2B7YEQ6"/>
<protein>
    <recommendedName>
        <fullName evidence="4">Granulins domain-containing protein</fullName>
    </recommendedName>
</protein>
<evidence type="ECO:0000256" key="1">
    <source>
        <dbReference type="SAM" id="SignalP"/>
    </source>
</evidence>
<evidence type="ECO:0000313" key="2">
    <source>
        <dbReference type="EMBL" id="PGH19097.1"/>
    </source>
</evidence>
<name>A0A2B7YEQ6_9EURO</name>
<organism evidence="2 3">
    <name type="scientific">Helicocarpus griseus UAMH5409</name>
    <dbReference type="NCBI Taxonomy" id="1447875"/>
    <lineage>
        <taxon>Eukaryota</taxon>
        <taxon>Fungi</taxon>
        <taxon>Dikarya</taxon>
        <taxon>Ascomycota</taxon>
        <taxon>Pezizomycotina</taxon>
        <taxon>Eurotiomycetes</taxon>
        <taxon>Eurotiomycetidae</taxon>
        <taxon>Onygenales</taxon>
        <taxon>Ajellomycetaceae</taxon>
        <taxon>Helicocarpus</taxon>
    </lineage>
</organism>
<reference evidence="2 3" key="1">
    <citation type="submission" date="2017-10" db="EMBL/GenBank/DDBJ databases">
        <title>Comparative genomics in systemic dimorphic fungi from Ajellomycetaceae.</title>
        <authorList>
            <person name="Munoz J.F."/>
            <person name="Mcewen J.G."/>
            <person name="Clay O.K."/>
            <person name="Cuomo C.A."/>
        </authorList>
    </citation>
    <scope>NUCLEOTIDE SEQUENCE [LARGE SCALE GENOMIC DNA]</scope>
    <source>
        <strain evidence="2 3">UAMH5409</strain>
    </source>
</reference>
<feature type="signal peptide" evidence="1">
    <location>
        <begin position="1"/>
        <end position="19"/>
    </location>
</feature>
<keyword evidence="3" id="KW-1185">Reference proteome</keyword>
<proteinExistence type="predicted"/>
<sequence>MKLATFALALIPLAGSAVAVQDNLPSFKGDGNGMSVKDSSPFGARDNVKRQGCPTNKTCNINGQVACCAADSVGCCPMACCAPGATYCGDDGHCWGINFICHK</sequence>
<dbReference type="EMBL" id="PDNB01000001">
    <property type="protein sequence ID" value="PGH19097.1"/>
    <property type="molecule type" value="Genomic_DNA"/>
</dbReference>
<gene>
    <name evidence="2" type="ORF">AJ79_00131</name>
</gene>
<accession>A0A2B7YEQ6</accession>
<evidence type="ECO:0000313" key="3">
    <source>
        <dbReference type="Proteomes" id="UP000223968"/>
    </source>
</evidence>
<keyword evidence="1" id="KW-0732">Signal</keyword>
<evidence type="ECO:0008006" key="4">
    <source>
        <dbReference type="Google" id="ProtNLM"/>
    </source>
</evidence>
<comment type="caution">
    <text evidence="2">The sequence shown here is derived from an EMBL/GenBank/DDBJ whole genome shotgun (WGS) entry which is preliminary data.</text>
</comment>